<gene>
    <name evidence="1" type="ORF">NQ314_012749</name>
</gene>
<evidence type="ECO:0000313" key="1">
    <source>
        <dbReference type="EMBL" id="KAJ8935531.1"/>
    </source>
</evidence>
<sequence>FSGLIAKLADERYETLGDELCVYINIDGIPIYNSSSVEFWPILLYCKNFRNSAVTIVAFFCGRGKPTPLIDFLKPFVNECQALIAEGINFKNKHFKIKLEAFYCDAPARAYLKQIVGHNGKEACERCDIVSIYSREDKKRYYPTNSNAKLRSDEDFLNISSDHVSGQSPLLELDVGLVSNFVLDPMHLIYLGIMKRLINYWLEGKRQFKLSKAATADINKNLHSFKVHIIPTEFGRKIRTFNDVKRWKAVEFRFFLLYSGILAMRSSLDSVKYKHFLLLHVGIFLRLSSI</sequence>
<dbReference type="PANTHER" id="PTHR33053">
    <property type="entry name" value="PROTEIN, PUTATIVE-RELATED"/>
    <property type="match status" value="1"/>
</dbReference>
<dbReference type="AlphaFoldDB" id="A0AAV8XAT1"/>
<feature type="non-terminal residue" evidence="1">
    <location>
        <position position="1"/>
    </location>
</feature>
<organism evidence="1 2">
    <name type="scientific">Rhamnusium bicolor</name>
    <dbReference type="NCBI Taxonomy" id="1586634"/>
    <lineage>
        <taxon>Eukaryota</taxon>
        <taxon>Metazoa</taxon>
        <taxon>Ecdysozoa</taxon>
        <taxon>Arthropoda</taxon>
        <taxon>Hexapoda</taxon>
        <taxon>Insecta</taxon>
        <taxon>Pterygota</taxon>
        <taxon>Neoptera</taxon>
        <taxon>Endopterygota</taxon>
        <taxon>Coleoptera</taxon>
        <taxon>Polyphaga</taxon>
        <taxon>Cucujiformia</taxon>
        <taxon>Chrysomeloidea</taxon>
        <taxon>Cerambycidae</taxon>
        <taxon>Lepturinae</taxon>
        <taxon>Rhagiini</taxon>
        <taxon>Rhamnusium</taxon>
    </lineage>
</organism>
<name>A0AAV8XAT1_9CUCU</name>
<accession>A0AAV8XAT1</accession>
<reference evidence="1" key="1">
    <citation type="journal article" date="2023" name="Insect Mol. Biol.">
        <title>Genome sequencing provides insights into the evolution of gene families encoding plant cell wall-degrading enzymes in longhorned beetles.</title>
        <authorList>
            <person name="Shin N.R."/>
            <person name="Okamura Y."/>
            <person name="Kirsch R."/>
            <person name="Pauchet Y."/>
        </authorList>
    </citation>
    <scope>NUCLEOTIDE SEQUENCE</scope>
    <source>
        <strain evidence="1">RBIC_L_NR</strain>
    </source>
</reference>
<keyword evidence="2" id="KW-1185">Reference proteome</keyword>
<evidence type="ECO:0000313" key="2">
    <source>
        <dbReference type="Proteomes" id="UP001162156"/>
    </source>
</evidence>
<proteinExistence type="predicted"/>
<dbReference type="EMBL" id="JANEYF010003561">
    <property type="protein sequence ID" value="KAJ8935531.1"/>
    <property type="molecule type" value="Genomic_DNA"/>
</dbReference>
<dbReference type="Proteomes" id="UP001162156">
    <property type="component" value="Unassembled WGS sequence"/>
</dbReference>
<comment type="caution">
    <text evidence="1">The sequence shown here is derived from an EMBL/GenBank/DDBJ whole genome shotgun (WGS) entry which is preliminary data.</text>
</comment>
<evidence type="ECO:0008006" key="3">
    <source>
        <dbReference type="Google" id="ProtNLM"/>
    </source>
</evidence>
<protein>
    <recommendedName>
        <fullName evidence="3">Transposase</fullName>
    </recommendedName>
</protein>